<protein>
    <recommendedName>
        <fullName evidence="1">non-specific serine/threonine protein kinase</fullName>
        <ecNumber evidence="1">2.7.11.1</ecNumber>
    </recommendedName>
</protein>
<evidence type="ECO:0000256" key="7">
    <source>
        <dbReference type="ARBA" id="ARBA00047899"/>
    </source>
</evidence>
<accession>A0A835RD50</accession>
<dbReference type="SUPFAM" id="SSF56112">
    <property type="entry name" value="Protein kinase-like (PK-like)"/>
    <property type="match status" value="1"/>
</dbReference>
<keyword evidence="5" id="KW-0418">Kinase</keyword>
<dbReference type="InterPro" id="IPR000719">
    <property type="entry name" value="Prot_kinase_dom"/>
</dbReference>
<dbReference type="AlphaFoldDB" id="A0A835RD50"/>
<dbReference type="InterPro" id="IPR008266">
    <property type="entry name" value="Tyr_kinase_AS"/>
</dbReference>
<evidence type="ECO:0000256" key="1">
    <source>
        <dbReference type="ARBA" id="ARBA00012513"/>
    </source>
</evidence>
<dbReference type="EMBL" id="JADCNL010000004">
    <property type="protein sequence ID" value="KAG0485775.1"/>
    <property type="molecule type" value="Genomic_DNA"/>
</dbReference>
<dbReference type="GO" id="GO:0005524">
    <property type="term" value="F:ATP binding"/>
    <property type="evidence" value="ECO:0007669"/>
    <property type="project" value="UniProtKB-KW"/>
</dbReference>
<evidence type="ECO:0000313" key="10">
    <source>
        <dbReference type="EMBL" id="KAG0485775.1"/>
    </source>
</evidence>
<evidence type="ECO:0000256" key="5">
    <source>
        <dbReference type="ARBA" id="ARBA00022777"/>
    </source>
</evidence>
<proteinExistence type="predicted"/>
<feature type="domain" description="Protein kinase" evidence="9">
    <location>
        <begin position="1"/>
        <end position="129"/>
    </location>
</feature>
<keyword evidence="6" id="KW-0067">ATP-binding</keyword>
<dbReference type="GO" id="GO:0004674">
    <property type="term" value="F:protein serine/threonine kinase activity"/>
    <property type="evidence" value="ECO:0007669"/>
    <property type="project" value="UniProtKB-KW"/>
</dbReference>
<comment type="catalytic activity">
    <reaction evidence="7">
        <text>L-threonyl-[protein] + ATP = O-phospho-L-threonyl-[protein] + ADP + H(+)</text>
        <dbReference type="Rhea" id="RHEA:46608"/>
        <dbReference type="Rhea" id="RHEA-COMP:11060"/>
        <dbReference type="Rhea" id="RHEA-COMP:11605"/>
        <dbReference type="ChEBI" id="CHEBI:15378"/>
        <dbReference type="ChEBI" id="CHEBI:30013"/>
        <dbReference type="ChEBI" id="CHEBI:30616"/>
        <dbReference type="ChEBI" id="CHEBI:61977"/>
        <dbReference type="ChEBI" id="CHEBI:456216"/>
        <dbReference type="EC" id="2.7.11.1"/>
    </reaction>
</comment>
<dbReference type="Pfam" id="PF07714">
    <property type="entry name" value="PK_Tyr_Ser-Thr"/>
    <property type="match status" value="1"/>
</dbReference>
<dbReference type="OrthoDB" id="531455at2759"/>
<dbReference type="InterPro" id="IPR011009">
    <property type="entry name" value="Kinase-like_dom_sf"/>
</dbReference>
<evidence type="ECO:0000256" key="4">
    <source>
        <dbReference type="ARBA" id="ARBA00022741"/>
    </source>
</evidence>
<evidence type="ECO:0000313" key="11">
    <source>
        <dbReference type="Proteomes" id="UP000636800"/>
    </source>
</evidence>
<dbReference type="PROSITE" id="PS00109">
    <property type="entry name" value="PROTEIN_KINASE_TYR"/>
    <property type="match status" value="1"/>
</dbReference>
<dbReference type="EC" id="2.7.11.1" evidence="1"/>
<dbReference type="PANTHER" id="PTHR48005">
    <property type="entry name" value="LEUCINE RICH REPEAT KINASE 2"/>
    <property type="match status" value="1"/>
</dbReference>
<keyword evidence="2" id="KW-0723">Serine/threonine-protein kinase</keyword>
<reference evidence="10 11" key="1">
    <citation type="journal article" date="2020" name="Nat. Food">
        <title>A phased Vanilla planifolia genome enables genetic improvement of flavour and production.</title>
        <authorList>
            <person name="Hasing T."/>
            <person name="Tang H."/>
            <person name="Brym M."/>
            <person name="Khazi F."/>
            <person name="Huang T."/>
            <person name="Chambers A.H."/>
        </authorList>
    </citation>
    <scope>NUCLEOTIDE SEQUENCE [LARGE SCALE GENOMIC DNA]</scope>
    <source>
        <tissue evidence="10">Leaf</tissue>
    </source>
</reference>
<evidence type="ECO:0000256" key="3">
    <source>
        <dbReference type="ARBA" id="ARBA00022679"/>
    </source>
</evidence>
<dbReference type="Proteomes" id="UP000636800">
    <property type="component" value="Unassembled WGS sequence"/>
</dbReference>
<name>A0A835RD50_VANPL</name>
<evidence type="ECO:0000259" key="9">
    <source>
        <dbReference type="PROSITE" id="PS50011"/>
    </source>
</evidence>
<sequence>MADDNGILDINRKSFENEIRALTEVRHRNIVKLHGYCSRNGAMYLVYEYMERGSLAKVLYAEEGSKKLDWARRVKIVQGVAHALSYLHHDCNPPIVHRDISANNILLDSEFEPRISDFGHRKTARSWFV</sequence>
<dbReference type="Gene3D" id="1.10.510.10">
    <property type="entry name" value="Transferase(Phosphotransferase) domain 1"/>
    <property type="match status" value="1"/>
</dbReference>
<dbReference type="InterPro" id="IPR001245">
    <property type="entry name" value="Ser-Thr/Tyr_kinase_cat_dom"/>
</dbReference>
<keyword evidence="3" id="KW-0808">Transferase</keyword>
<dbReference type="FunFam" id="1.10.510.10:FF:001023">
    <property type="entry name" value="Os07g0541700 protein"/>
    <property type="match status" value="1"/>
</dbReference>
<evidence type="ECO:0000256" key="6">
    <source>
        <dbReference type="ARBA" id="ARBA00022840"/>
    </source>
</evidence>
<gene>
    <name evidence="10" type="ORF">HPP92_009854</name>
</gene>
<comment type="catalytic activity">
    <reaction evidence="8">
        <text>L-seryl-[protein] + ATP = O-phospho-L-seryl-[protein] + ADP + H(+)</text>
        <dbReference type="Rhea" id="RHEA:17989"/>
        <dbReference type="Rhea" id="RHEA-COMP:9863"/>
        <dbReference type="Rhea" id="RHEA-COMP:11604"/>
        <dbReference type="ChEBI" id="CHEBI:15378"/>
        <dbReference type="ChEBI" id="CHEBI:29999"/>
        <dbReference type="ChEBI" id="CHEBI:30616"/>
        <dbReference type="ChEBI" id="CHEBI:83421"/>
        <dbReference type="ChEBI" id="CHEBI:456216"/>
        <dbReference type="EC" id="2.7.11.1"/>
    </reaction>
</comment>
<dbReference type="PROSITE" id="PS50011">
    <property type="entry name" value="PROTEIN_KINASE_DOM"/>
    <property type="match status" value="1"/>
</dbReference>
<organism evidence="10 11">
    <name type="scientific">Vanilla planifolia</name>
    <name type="common">Vanilla</name>
    <dbReference type="NCBI Taxonomy" id="51239"/>
    <lineage>
        <taxon>Eukaryota</taxon>
        <taxon>Viridiplantae</taxon>
        <taxon>Streptophyta</taxon>
        <taxon>Embryophyta</taxon>
        <taxon>Tracheophyta</taxon>
        <taxon>Spermatophyta</taxon>
        <taxon>Magnoliopsida</taxon>
        <taxon>Liliopsida</taxon>
        <taxon>Asparagales</taxon>
        <taxon>Orchidaceae</taxon>
        <taxon>Vanilloideae</taxon>
        <taxon>Vanilleae</taxon>
        <taxon>Vanilla</taxon>
    </lineage>
</organism>
<evidence type="ECO:0000256" key="2">
    <source>
        <dbReference type="ARBA" id="ARBA00022527"/>
    </source>
</evidence>
<comment type="caution">
    <text evidence="10">The sequence shown here is derived from an EMBL/GenBank/DDBJ whole genome shotgun (WGS) entry which is preliminary data.</text>
</comment>
<keyword evidence="11" id="KW-1185">Reference proteome</keyword>
<dbReference type="PANTHER" id="PTHR48005:SF44">
    <property type="entry name" value="MDIS1-INTERACTING RECEPTOR LIKE KINASE 2-LIKE ISOFORM X1"/>
    <property type="match status" value="1"/>
</dbReference>
<dbReference type="InterPro" id="IPR051420">
    <property type="entry name" value="Ser_Thr_Kinases_DiverseReg"/>
</dbReference>
<evidence type="ECO:0000256" key="8">
    <source>
        <dbReference type="ARBA" id="ARBA00048679"/>
    </source>
</evidence>
<keyword evidence="4" id="KW-0547">Nucleotide-binding</keyword>